<dbReference type="AlphaFoldDB" id="A0A2M9CE04"/>
<accession>A0A2M9CE04</accession>
<keyword evidence="2" id="KW-1185">Reference proteome</keyword>
<comment type="caution">
    <text evidence="1">The sequence shown here is derived from an EMBL/GenBank/DDBJ whole genome shotgun (WGS) entry which is preliminary data.</text>
</comment>
<proteinExistence type="predicted"/>
<sequence length="282" mass="30067">MTATAPGRETDFVWRGRFASLVEGYDGWRIPRIDVEEELDRAQRVVVVDPLSFPWDALRPRHERKPLVICIDDDDVAEVVDAVIGAGGLASRITPFDTVLRDRAELPDALAAPAPAPFGKDQFLVLVEHLATELDVVGRTFGLEAPLVSVHGTSTRPFEGWLEARATARRAEPGAHGCAHAAVVLLLDDAPTETADVRAAIDEAMRALTPGGSLVVVGDVVTAPGGPARPWLSELCTVVDAAAGGAVSVEEIRAVRWPGEILTRGVLLRYHALVLSDDGGTA</sequence>
<gene>
    <name evidence="1" type="ORF">CLV28_1995</name>
</gene>
<evidence type="ECO:0000313" key="1">
    <source>
        <dbReference type="EMBL" id="PJJ70166.1"/>
    </source>
</evidence>
<organism evidence="1 2">
    <name type="scientific">Sediminihabitans luteus</name>
    <dbReference type="NCBI Taxonomy" id="1138585"/>
    <lineage>
        <taxon>Bacteria</taxon>
        <taxon>Bacillati</taxon>
        <taxon>Actinomycetota</taxon>
        <taxon>Actinomycetes</taxon>
        <taxon>Micrococcales</taxon>
        <taxon>Cellulomonadaceae</taxon>
        <taxon>Sediminihabitans</taxon>
    </lineage>
</organism>
<protein>
    <submittedName>
        <fullName evidence="1">Uncharacterized protein</fullName>
    </submittedName>
</protein>
<name>A0A2M9CE04_9CELL</name>
<dbReference type="EMBL" id="PGFE01000003">
    <property type="protein sequence ID" value="PJJ70166.1"/>
    <property type="molecule type" value="Genomic_DNA"/>
</dbReference>
<dbReference type="Proteomes" id="UP000231693">
    <property type="component" value="Unassembled WGS sequence"/>
</dbReference>
<reference evidence="1 2" key="1">
    <citation type="submission" date="2017-11" db="EMBL/GenBank/DDBJ databases">
        <title>Genomic Encyclopedia of Archaeal and Bacterial Type Strains, Phase II (KMG-II): From Individual Species to Whole Genera.</title>
        <authorList>
            <person name="Goeker M."/>
        </authorList>
    </citation>
    <scope>NUCLEOTIDE SEQUENCE [LARGE SCALE GENOMIC DNA]</scope>
    <source>
        <strain evidence="1 2">DSM 25478</strain>
    </source>
</reference>
<dbReference type="RefSeq" id="WP_100423181.1">
    <property type="nucleotide sequence ID" value="NZ_BOOX01000001.1"/>
</dbReference>
<evidence type="ECO:0000313" key="2">
    <source>
        <dbReference type="Proteomes" id="UP000231693"/>
    </source>
</evidence>